<keyword evidence="1" id="KW-0862">Zinc</keyword>
<dbReference type="InterPro" id="IPR013087">
    <property type="entry name" value="Znf_C2H2_type"/>
</dbReference>
<dbReference type="PROSITE" id="PS00028">
    <property type="entry name" value="ZINC_FINGER_C2H2_1"/>
    <property type="match status" value="1"/>
</dbReference>
<dbReference type="EMBL" id="CAJEWN010001379">
    <property type="protein sequence ID" value="CAD2196958.1"/>
    <property type="molecule type" value="Genomic_DNA"/>
</dbReference>
<comment type="caution">
    <text evidence="3">The sequence shown here is derived from an EMBL/GenBank/DDBJ whole genome shotgun (WGS) entry which is preliminary data.</text>
</comment>
<keyword evidence="1" id="KW-0479">Metal-binding</keyword>
<proteinExistence type="predicted"/>
<reference evidence="3 4" key="1">
    <citation type="submission" date="2020-08" db="EMBL/GenBank/DDBJ databases">
        <authorList>
            <person name="Koutsovoulos G."/>
            <person name="Danchin GJ E."/>
        </authorList>
    </citation>
    <scope>NUCLEOTIDE SEQUENCE [LARGE SCALE GENOMIC DNA]</scope>
</reference>
<evidence type="ECO:0000259" key="2">
    <source>
        <dbReference type="PROSITE" id="PS50157"/>
    </source>
</evidence>
<accession>A0A6V7XCH6</accession>
<organism evidence="3 4">
    <name type="scientific">Meloidogyne enterolobii</name>
    <name type="common">Root-knot nematode worm</name>
    <name type="synonym">Meloidogyne mayaguensis</name>
    <dbReference type="NCBI Taxonomy" id="390850"/>
    <lineage>
        <taxon>Eukaryota</taxon>
        <taxon>Metazoa</taxon>
        <taxon>Ecdysozoa</taxon>
        <taxon>Nematoda</taxon>
        <taxon>Chromadorea</taxon>
        <taxon>Rhabditida</taxon>
        <taxon>Tylenchina</taxon>
        <taxon>Tylenchomorpha</taxon>
        <taxon>Tylenchoidea</taxon>
        <taxon>Meloidogynidae</taxon>
        <taxon>Meloidogyninae</taxon>
        <taxon>Meloidogyne</taxon>
    </lineage>
</organism>
<dbReference type="PROSITE" id="PS50157">
    <property type="entry name" value="ZINC_FINGER_C2H2_2"/>
    <property type="match status" value="1"/>
</dbReference>
<sequence>MFVLLRMRYSNIPLLGNIAFVNRTFETSTGKYNHENLHKDPNYYACPLFNCKQEYSDPTSLRNHVRKIHGENVWDFIKANKKSKKANGYGLIGISEDGTPYDMSNDGAGSSNANREVNVGQTTYPHQGEHFVSPAYQHGQELQLFPPNVEHQQGNHNEEYLMQDNFNPNEDIKTDLSLWH</sequence>
<feature type="domain" description="C2H2-type" evidence="2">
    <location>
        <begin position="44"/>
        <end position="69"/>
    </location>
</feature>
<evidence type="ECO:0000256" key="1">
    <source>
        <dbReference type="PROSITE-ProRule" id="PRU00042"/>
    </source>
</evidence>
<protein>
    <recommendedName>
        <fullName evidence="2">C2H2-type domain-containing protein</fullName>
    </recommendedName>
</protein>
<dbReference type="OrthoDB" id="3214149at2759"/>
<name>A0A6V7XCH6_MELEN</name>
<keyword evidence="1" id="KW-0863">Zinc-finger</keyword>
<gene>
    <name evidence="3" type="ORF">MENT_LOCUS50162</name>
</gene>
<evidence type="ECO:0000313" key="4">
    <source>
        <dbReference type="Proteomes" id="UP000580250"/>
    </source>
</evidence>
<dbReference type="Proteomes" id="UP000580250">
    <property type="component" value="Unassembled WGS sequence"/>
</dbReference>
<dbReference type="Gene3D" id="3.30.160.60">
    <property type="entry name" value="Classic Zinc Finger"/>
    <property type="match status" value="1"/>
</dbReference>
<dbReference type="AlphaFoldDB" id="A0A6V7XCH6"/>
<dbReference type="GO" id="GO:0008270">
    <property type="term" value="F:zinc ion binding"/>
    <property type="evidence" value="ECO:0007669"/>
    <property type="project" value="UniProtKB-KW"/>
</dbReference>
<dbReference type="SMART" id="SM00355">
    <property type="entry name" value="ZnF_C2H2"/>
    <property type="match status" value="1"/>
</dbReference>
<evidence type="ECO:0000313" key="3">
    <source>
        <dbReference type="EMBL" id="CAD2196958.1"/>
    </source>
</evidence>